<evidence type="ECO:0000313" key="2">
    <source>
        <dbReference type="EMBL" id="SJM34183.1"/>
    </source>
</evidence>
<protein>
    <submittedName>
        <fullName evidence="2">Uncharacterized protein</fullName>
    </submittedName>
</protein>
<gene>
    <name evidence="2" type="ORF">BQ8482_380366</name>
</gene>
<evidence type="ECO:0000313" key="3">
    <source>
        <dbReference type="Proteomes" id="UP000245698"/>
    </source>
</evidence>
<evidence type="ECO:0000256" key="1">
    <source>
        <dbReference type="SAM" id="MobiDB-lite"/>
    </source>
</evidence>
<dbReference type="EMBL" id="FUIG01000046">
    <property type="protein sequence ID" value="SJM34183.1"/>
    <property type="molecule type" value="Genomic_DNA"/>
</dbReference>
<feature type="region of interest" description="Disordered" evidence="1">
    <location>
        <begin position="1"/>
        <end position="124"/>
    </location>
</feature>
<accession>A0A2P9AST0</accession>
<feature type="compositionally biased region" description="Basic and acidic residues" evidence="1">
    <location>
        <begin position="199"/>
        <end position="213"/>
    </location>
</feature>
<feature type="compositionally biased region" description="Basic residues" evidence="1">
    <location>
        <begin position="80"/>
        <end position="89"/>
    </location>
</feature>
<dbReference type="AlphaFoldDB" id="A0A2P9AST0"/>
<keyword evidence="3" id="KW-1185">Reference proteome</keyword>
<proteinExistence type="predicted"/>
<organism evidence="2 3">
    <name type="scientific">Mesorhizobium delmotii</name>
    <dbReference type="NCBI Taxonomy" id="1631247"/>
    <lineage>
        <taxon>Bacteria</taxon>
        <taxon>Pseudomonadati</taxon>
        <taxon>Pseudomonadota</taxon>
        <taxon>Alphaproteobacteria</taxon>
        <taxon>Hyphomicrobiales</taxon>
        <taxon>Phyllobacteriaceae</taxon>
        <taxon>Mesorhizobium</taxon>
    </lineage>
</organism>
<feature type="region of interest" description="Disordered" evidence="1">
    <location>
        <begin position="199"/>
        <end position="235"/>
    </location>
</feature>
<sequence length="322" mass="35702">MPPLSRRPLSAGSPGIGQQAPTNARRAGCGSPASSGRPWPKPLQRSNPARKSGSPGSAIGSGQSQRSVTMRRICAANSRSTRKTARRWYRLPAVPATNGASASRSWHPATPEAMPRPRRPKPSTPIFRRLKQALRCQPRRKSKRWTRSVGRTGSEAATARLFLNGIKPAIARYSAGPQLPVQSETRSNYHDKTLETQVDTGRRNGSAREHRGTGEGVSRGAIANRASAGRNDQPKRRFLHRRGQQFVKFELQFVEQFEFELVVQQFIEFQLQFVEQLEFELIVEQLLQFELEQFGSRVVALLAALTSAGDQAAARFDLCPPL</sequence>
<reference evidence="3" key="1">
    <citation type="submission" date="2016-12" db="EMBL/GenBank/DDBJ databases">
        <authorList>
            <person name="Brunel B."/>
        </authorList>
    </citation>
    <scope>NUCLEOTIDE SEQUENCE [LARGE SCALE GENOMIC DNA]</scope>
</reference>
<name>A0A2P9AST0_9HYPH</name>
<dbReference type="Proteomes" id="UP000245698">
    <property type="component" value="Unassembled WGS sequence"/>
</dbReference>